<sequence length="142" mass="16166">MADTPNTFTDLGKWCRCRIRQVRGKEWKKLCTRVAKLRFEANILIAGPDFGTGSSREHAVWALMDYGFRAVISLRFADIFRGNAAKSGLLAVQVDPQQIEQLWQRVESHPEVPLSIDLDAQTINANHFERTRPAWLPTTISK</sequence>
<dbReference type="PANTHER" id="PTHR43345">
    <property type="entry name" value="3-ISOPROPYLMALATE DEHYDRATASE SMALL SUBUNIT 2-RELATED-RELATED"/>
    <property type="match status" value="1"/>
</dbReference>
<reference evidence="16" key="1">
    <citation type="journal article" date="2019" name="Int. J. Syst. Evol. Microbiol.">
        <title>The Global Catalogue of Microorganisms (GCM) 10K type strain sequencing project: providing services to taxonomists for standard genome sequencing and annotation.</title>
        <authorList>
            <consortium name="The Broad Institute Genomics Platform"/>
            <consortium name="The Broad Institute Genome Sequencing Center for Infectious Disease"/>
            <person name="Wu L."/>
            <person name="Ma J."/>
        </authorList>
    </citation>
    <scope>NUCLEOTIDE SEQUENCE [LARGE SCALE GENOMIC DNA]</scope>
    <source>
        <strain evidence="16">JCM 18514</strain>
    </source>
</reference>
<dbReference type="EC" id="4.2.1.33" evidence="6"/>
<evidence type="ECO:0000313" key="15">
    <source>
        <dbReference type="EMBL" id="GAA5194621.1"/>
    </source>
</evidence>
<evidence type="ECO:0000256" key="4">
    <source>
        <dbReference type="ARBA" id="ARBA00009845"/>
    </source>
</evidence>
<keyword evidence="10" id="KW-0456">Lyase</keyword>
<evidence type="ECO:0000256" key="3">
    <source>
        <dbReference type="ARBA" id="ARBA00004729"/>
    </source>
</evidence>
<dbReference type="SUPFAM" id="SSF52016">
    <property type="entry name" value="LeuD/IlvD-like"/>
    <property type="match status" value="1"/>
</dbReference>
<comment type="caution">
    <text evidence="15">The sequence shown here is derived from an EMBL/GenBank/DDBJ whole genome shotgun (WGS) entry which is preliminary data.</text>
</comment>
<evidence type="ECO:0000256" key="2">
    <source>
        <dbReference type="ARBA" id="ARBA00002695"/>
    </source>
</evidence>
<evidence type="ECO:0000256" key="9">
    <source>
        <dbReference type="ARBA" id="ARBA00022605"/>
    </source>
</evidence>
<gene>
    <name evidence="15" type="ORF">GCM10023346_22570</name>
</gene>
<keyword evidence="8" id="KW-0432">Leucine biosynthesis</keyword>
<evidence type="ECO:0000259" key="14">
    <source>
        <dbReference type="Pfam" id="PF00694"/>
    </source>
</evidence>
<proteinExistence type="inferred from homology"/>
<comment type="subunit">
    <text evidence="5">Heterodimer of LeuC and LeuD.</text>
</comment>
<name>A0ABP9SEM1_9MICC</name>
<dbReference type="InterPro" id="IPR000573">
    <property type="entry name" value="AconitaseA/IPMdHydase_ssu_swvl"/>
</dbReference>
<dbReference type="PANTHER" id="PTHR43345:SF5">
    <property type="entry name" value="3-ISOPROPYLMALATE DEHYDRATASE SMALL SUBUNIT"/>
    <property type="match status" value="1"/>
</dbReference>
<evidence type="ECO:0000256" key="10">
    <source>
        <dbReference type="ARBA" id="ARBA00023239"/>
    </source>
</evidence>
<comment type="pathway">
    <text evidence="3">Amino-acid biosynthesis; L-leucine biosynthesis; L-leucine from 3-methyl-2-oxobutanoate: step 2/4.</text>
</comment>
<organism evidence="15 16">
    <name type="scientific">Arthrobacter gyeryongensis</name>
    <dbReference type="NCBI Taxonomy" id="1650592"/>
    <lineage>
        <taxon>Bacteria</taxon>
        <taxon>Bacillati</taxon>
        <taxon>Actinomycetota</taxon>
        <taxon>Actinomycetes</taxon>
        <taxon>Micrococcales</taxon>
        <taxon>Micrococcaceae</taxon>
        <taxon>Arthrobacter</taxon>
    </lineage>
</organism>
<dbReference type="InterPro" id="IPR015928">
    <property type="entry name" value="Aconitase/3IPM_dehydase_swvl"/>
</dbReference>
<keyword evidence="16" id="KW-1185">Reference proteome</keyword>
<protein>
    <recommendedName>
        <fullName evidence="7">3-isopropylmalate dehydratase small subunit</fullName>
        <ecNumber evidence="6">4.2.1.33</ecNumber>
    </recommendedName>
    <alternativeName>
        <fullName evidence="12">Alpha-IPM isomerase</fullName>
    </alternativeName>
    <alternativeName>
        <fullName evidence="13">Isopropylmalate isomerase</fullName>
    </alternativeName>
</protein>
<dbReference type="EMBL" id="BAABKK010000012">
    <property type="protein sequence ID" value="GAA5194621.1"/>
    <property type="molecule type" value="Genomic_DNA"/>
</dbReference>
<dbReference type="Proteomes" id="UP001500200">
    <property type="component" value="Unassembled WGS sequence"/>
</dbReference>
<feature type="domain" description="Aconitase A/isopropylmalate dehydratase small subunit swivel" evidence="14">
    <location>
        <begin position="40"/>
        <end position="95"/>
    </location>
</feature>
<dbReference type="Pfam" id="PF00694">
    <property type="entry name" value="Aconitase_C"/>
    <property type="match status" value="1"/>
</dbReference>
<comment type="similarity">
    <text evidence="4">Belongs to the LeuD family. LeuD type 1 subfamily.</text>
</comment>
<evidence type="ECO:0000256" key="1">
    <source>
        <dbReference type="ARBA" id="ARBA00000491"/>
    </source>
</evidence>
<evidence type="ECO:0000256" key="8">
    <source>
        <dbReference type="ARBA" id="ARBA00022430"/>
    </source>
</evidence>
<keyword evidence="11" id="KW-0100">Branched-chain amino acid biosynthesis</keyword>
<dbReference type="InterPro" id="IPR033940">
    <property type="entry name" value="IPMI_Swivel"/>
</dbReference>
<dbReference type="InterPro" id="IPR050075">
    <property type="entry name" value="LeuD"/>
</dbReference>
<dbReference type="Gene3D" id="3.20.19.10">
    <property type="entry name" value="Aconitase, domain 4"/>
    <property type="match status" value="1"/>
</dbReference>
<evidence type="ECO:0000256" key="11">
    <source>
        <dbReference type="ARBA" id="ARBA00023304"/>
    </source>
</evidence>
<accession>A0ABP9SEM1</accession>
<evidence type="ECO:0000256" key="7">
    <source>
        <dbReference type="ARBA" id="ARBA00017233"/>
    </source>
</evidence>
<evidence type="ECO:0000256" key="6">
    <source>
        <dbReference type="ARBA" id="ARBA00011998"/>
    </source>
</evidence>
<evidence type="ECO:0000313" key="16">
    <source>
        <dbReference type="Proteomes" id="UP001500200"/>
    </source>
</evidence>
<keyword evidence="9" id="KW-0028">Amino-acid biosynthesis</keyword>
<evidence type="ECO:0000256" key="12">
    <source>
        <dbReference type="ARBA" id="ARBA00031631"/>
    </source>
</evidence>
<dbReference type="CDD" id="cd01577">
    <property type="entry name" value="IPMI_Swivel"/>
    <property type="match status" value="1"/>
</dbReference>
<comment type="function">
    <text evidence="2">Catalyzes the isomerization between 2-isopropylmalate and 3-isopropylmalate, via the formation of 2-isopropylmaleate.</text>
</comment>
<comment type="catalytic activity">
    <reaction evidence="1">
        <text>(2R,3S)-3-isopropylmalate = (2S)-2-isopropylmalate</text>
        <dbReference type="Rhea" id="RHEA:32287"/>
        <dbReference type="ChEBI" id="CHEBI:1178"/>
        <dbReference type="ChEBI" id="CHEBI:35121"/>
        <dbReference type="EC" id="4.2.1.33"/>
    </reaction>
</comment>
<evidence type="ECO:0000256" key="13">
    <source>
        <dbReference type="ARBA" id="ARBA00033368"/>
    </source>
</evidence>
<evidence type="ECO:0000256" key="5">
    <source>
        <dbReference type="ARBA" id="ARBA00011271"/>
    </source>
</evidence>